<dbReference type="GO" id="GO:0005886">
    <property type="term" value="C:plasma membrane"/>
    <property type="evidence" value="ECO:0007669"/>
    <property type="project" value="UniProtKB-SubCell"/>
</dbReference>
<evidence type="ECO:0000256" key="2">
    <source>
        <dbReference type="ARBA" id="ARBA00022475"/>
    </source>
</evidence>
<dbReference type="Proteomes" id="UP000245489">
    <property type="component" value="Unassembled WGS sequence"/>
</dbReference>
<evidence type="ECO:0000256" key="6">
    <source>
        <dbReference type="ARBA" id="ARBA00038076"/>
    </source>
</evidence>
<accession>A0A316EKE4</accession>
<keyword evidence="3 7" id="KW-0812">Transmembrane</keyword>
<feature type="transmembrane region" description="Helical" evidence="7">
    <location>
        <begin position="406"/>
        <end position="434"/>
    </location>
</feature>
<feature type="transmembrane region" description="Helical" evidence="7">
    <location>
        <begin position="49"/>
        <end position="67"/>
    </location>
</feature>
<feature type="transmembrane region" description="Helical" evidence="7">
    <location>
        <begin position="454"/>
        <end position="474"/>
    </location>
</feature>
<comment type="subcellular location">
    <subcellularLocation>
        <location evidence="1">Cell membrane</location>
        <topology evidence="1">Multi-pass membrane protein</topology>
    </subcellularLocation>
</comment>
<proteinExistence type="inferred from homology"/>
<evidence type="ECO:0000313" key="10">
    <source>
        <dbReference type="EMBL" id="PWK29382.1"/>
    </source>
</evidence>
<comment type="similarity">
    <text evidence="6">Belongs to the ABC-4 integral membrane protein family.</text>
</comment>
<keyword evidence="2" id="KW-1003">Cell membrane</keyword>
<dbReference type="AlphaFoldDB" id="A0A316EKE4"/>
<dbReference type="PANTHER" id="PTHR30572:SF4">
    <property type="entry name" value="ABC TRANSPORTER PERMEASE YTRF"/>
    <property type="match status" value="1"/>
</dbReference>
<evidence type="ECO:0000259" key="8">
    <source>
        <dbReference type="Pfam" id="PF02687"/>
    </source>
</evidence>
<dbReference type="Pfam" id="PF12704">
    <property type="entry name" value="MacB_PCD"/>
    <property type="match status" value="1"/>
</dbReference>
<feature type="transmembrane region" description="Helical" evidence="7">
    <location>
        <begin position="94"/>
        <end position="118"/>
    </location>
</feature>
<keyword evidence="4 7" id="KW-1133">Transmembrane helix</keyword>
<reference evidence="10 11" key="1">
    <citation type="submission" date="2018-05" db="EMBL/GenBank/DDBJ databases">
        <title>Genomic Encyclopedia of Archaeal and Bacterial Type Strains, Phase II (KMG-II): from individual species to whole genera.</title>
        <authorList>
            <person name="Goeker M."/>
        </authorList>
    </citation>
    <scope>NUCLEOTIDE SEQUENCE [LARGE SCALE GENOMIC DNA]</scope>
    <source>
        <strain evidence="10 11">DSM 22214</strain>
    </source>
</reference>
<evidence type="ECO:0000256" key="7">
    <source>
        <dbReference type="SAM" id="Phobius"/>
    </source>
</evidence>
<organism evidence="10 11">
    <name type="scientific">Arcicella aurantiaca</name>
    <dbReference type="NCBI Taxonomy" id="591202"/>
    <lineage>
        <taxon>Bacteria</taxon>
        <taxon>Pseudomonadati</taxon>
        <taxon>Bacteroidota</taxon>
        <taxon>Cytophagia</taxon>
        <taxon>Cytophagales</taxon>
        <taxon>Flectobacillaceae</taxon>
        <taxon>Arcicella</taxon>
    </lineage>
</organism>
<evidence type="ECO:0000256" key="5">
    <source>
        <dbReference type="ARBA" id="ARBA00023136"/>
    </source>
</evidence>
<dbReference type="Pfam" id="PF02687">
    <property type="entry name" value="FtsX"/>
    <property type="match status" value="1"/>
</dbReference>
<dbReference type="GO" id="GO:0022857">
    <property type="term" value="F:transmembrane transporter activity"/>
    <property type="evidence" value="ECO:0007669"/>
    <property type="project" value="TreeGrafter"/>
</dbReference>
<dbReference type="InterPro" id="IPR025857">
    <property type="entry name" value="MacB_PCD"/>
</dbReference>
<gene>
    <name evidence="10" type="ORF">LV89_00222</name>
</gene>
<evidence type="ECO:0000256" key="4">
    <source>
        <dbReference type="ARBA" id="ARBA00022989"/>
    </source>
</evidence>
<name>A0A316EKE4_9BACT</name>
<sequence length="485" mass="54538">MATKFYRLLNSSLLVSTCKIITLNTKTANSEKLYFQSYRYSTFQPFDSVHWSFPCCIWNMIFLNLNFKNRIIMKFLRQLLESIRFAWQALRSNLLRTTLSLLGVTIGIFSIVAVYTFVDSMNSGIREQIDSFGKGVVYVGKWPWVMGNNYPWWKYINRPTMKYNEYRYLSDNLENAQAISILDGRQTTLKNGNNSIESRLLGVSYDYNKISDVPVENGRYFLTNETDNSAFAVILGADIKEALFPNIADAVGETIKINGIKFKVIATMRKKGEDLISLGGSPDDRAYIPYTTYASLFQKDEPEPDIAIKAYDWDNGQETLEGEITGLMRSRRGLKPTQDDNFSINRLDGAVKFFDSIFSSLNVGGGIIALFSLLVGGFGIANIMFVSVKERTNIIGIQKSLGAKNYFILFQFLFEAVFLSLIGGLVGILLVWLLSFIDFGSLKLVLSYSNMIKGIITATVIGVISGIVPAWIAARLDPVIAIRSK</sequence>
<dbReference type="InterPro" id="IPR050250">
    <property type="entry name" value="Macrolide_Exporter_MacB"/>
</dbReference>
<keyword evidence="5 7" id="KW-0472">Membrane</keyword>
<feature type="domain" description="ABC3 transporter permease C-terminal" evidence="8">
    <location>
        <begin position="367"/>
        <end position="478"/>
    </location>
</feature>
<dbReference type="PANTHER" id="PTHR30572">
    <property type="entry name" value="MEMBRANE COMPONENT OF TRANSPORTER-RELATED"/>
    <property type="match status" value="1"/>
</dbReference>
<protein>
    <submittedName>
        <fullName evidence="10">Putative ABC transport system permease protein</fullName>
    </submittedName>
</protein>
<feature type="domain" description="MacB-like periplasmic core" evidence="9">
    <location>
        <begin position="97"/>
        <end position="312"/>
    </location>
</feature>
<feature type="transmembrane region" description="Helical" evidence="7">
    <location>
        <begin position="363"/>
        <end position="385"/>
    </location>
</feature>
<evidence type="ECO:0000256" key="1">
    <source>
        <dbReference type="ARBA" id="ARBA00004651"/>
    </source>
</evidence>
<dbReference type="InterPro" id="IPR003838">
    <property type="entry name" value="ABC3_permease_C"/>
</dbReference>
<dbReference type="EMBL" id="QGGO01000001">
    <property type="protein sequence ID" value="PWK29382.1"/>
    <property type="molecule type" value="Genomic_DNA"/>
</dbReference>
<comment type="caution">
    <text evidence="10">The sequence shown here is derived from an EMBL/GenBank/DDBJ whole genome shotgun (WGS) entry which is preliminary data.</text>
</comment>
<evidence type="ECO:0000313" key="11">
    <source>
        <dbReference type="Proteomes" id="UP000245489"/>
    </source>
</evidence>
<keyword evidence="11" id="KW-1185">Reference proteome</keyword>
<evidence type="ECO:0000256" key="3">
    <source>
        <dbReference type="ARBA" id="ARBA00022692"/>
    </source>
</evidence>
<evidence type="ECO:0000259" key="9">
    <source>
        <dbReference type="Pfam" id="PF12704"/>
    </source>
</evidence>